<dbReference type="EMBL" id="LN679113">
    <property type="protein sequence ID" value="CEL53792.1"/>
    <property type="molecule type" value="Genomic_DNA"/>
</dbReference>
<keyword evidence="2" id="KW-1185">Reference proteome</keyword>
<reference evidence="1 2" key="1">
    <citation type="submission" date="2014-11" db="EMBL/GenBank/DDBJ databases">
        <authorList>
            <person name="Wibberg Daniel"/>
        </authorList>
    </citation>
    <scope>NUCLEOTIDE SEQUENCE [LARGE SCALE GENOMIC DNA]</scope>
    <source>
        <strain evidence="1">Rhizoctonia solani AG1-IB 7/3/14</strain>
    </source>
</reference>
<dbReference type="AlphaFoldDB" id="A0A0B7FC26"/>
<evidence type="ECO:0000313" key="2">
    <source>
        <dbReference type="Proteomes" id="UP000059188"/>
    </source>
</evidence>
<evidence type="ECO:0000313" key="1">
    <source>
        <dbReference type="EMBL" id="CEL53792.1"/>
    </source>
</evidence>
<proteinExistence type="predicted"/>
<protein>
    <submittedName>
        <fullName evidence="1">Uncharacterized protein</fullName>
    </submittedName>
</protein>
<name>A0A0B7FC26_THACB</name>
<sequence length="70" mass="8028">MRDVPVLSGTEVSTNTVNLCIQMFKRRLSRHVAELNSHPQHESDHRHARSLRLIADLSNQVEPNLRAKCN</sequence>
<gene>
    <name evidence="1" type="ORF">RSOLAG1IB_06573</name>
</gene>
<organism evidence="1 2">
    <name type="scientific">Thanatephorus cucumeris (strain AG1-IB / isolate 7/3/14)</name>
    <name type="common">Lettuce bottom rot fungus</name>
    <name type="synonym">Rhizoctonia solani</name>
    <dbReference type="NCBI Taxonomy" id="1108050"/>
    <lineage>
        <taxon>Eukaryota</taxon>
        <taxon>Fungi</taxon>
        <taxon>Dikarya</taxon>
        <taxon>Basidiomycota</taxon>
        <taxon>Agaricomycotina</taxon>
        <taxon>Agaricomycetes</taxon>
        <taxon>Cantharellales</taxon>
        <taxon>Ceratobasidiaceae</taxon>
        <taxon>Rhizoctonia</taxon>
        <taxon>Rhizoctonia solani AG-1</taxon>
    </lineage>
</organism>
<dbReference type="Proteomes" id="UP000059188">
    <property type="component" value="Unassembled WGS sequence"/>
</dbReference>
<accession>A0A0B7FC26</accession>